<keyword evidence="2" id="KW-1185">Reference proteome</keyword>
<evidence type="ECO:0000313" key="1">
    <source>
        <dbReference type="EMBL" id="PWN53109.1"/>
    </source>
</evidence>
<accession>A0ACD0P579</accession>
<organism evidence="1 2">
    <name type="scientific">Violaceomyces palustris</name>
    <dbReference type="NCBI Taxonomy" id="1673888"/>
    <lineage>
        <taxon>Eukaryota</taxon>
        <taxon>Fungi</taxon>
        <taxon>Dikarya</taxon>
        <taxon>Basidiomycota</taxon>
        <taxon>Ustilaginomycotina</taxon>
        <taxon>Ustilaginomycetes</taxon>
        <taxon>Violaceomycetales</taxon>
        <taxon>Violaceomycetaceae</taxon>
        <taxon>Violaceomyces</taxon>
    </lineage>
</organism>
<reference evidence="1 2" key="1">
    <citation type="journal article" date="2018" name="Mol. Biol. Evol.">
        <title>Broad Genomic Sampling Reveals a Smut Pathogenic Ancestry of the Fungal Clade Ustilaginomycotina.</title>
        <authorList>
            <person name="Kijpornyongpan T."/>
            <person name="Mondo S.J."/>
            <person name="Barry K."/>
            <person name="Sandor L."/>
            <person name="Lee J."/>
            <person name="Lipzen A."/>
            <person name="Pangilinan J."/>
            <person name="LaButti K."/>
            <person name="Hainaut M."/>
            <person name="Henrissat B."/>
            <person name="Grigoriev I.V."/>
            <person name="Spatafora J.W."/>
            <person name="Aime M.C."/>
        </authorList>
    </citation>
    <scope>NUCLEOTIDE SEQUENCE [LARGE SCALE GENOMIC DNA]</scope>
    <source>
        <strain evidence="1 2">SA 807</strain>
    </source>
</reference>
<gene>
    <name evidence="1" type="ORF">IE53DRAFT_377602</name>
</gene>
<dbReference type="Proteomes" id="UP000245626">
    <property type="component" value="Unassembled WGS sequence"/>
</dbReference>
<evidence type="ECO:0000313" key="2">
    <source>
        <dbReference type="Proteomes" id="UP000245626"/>
    </source>
</evidence>
<sequence length="1081" mass="118784">MAPIPEEPSQPTKRPKTSPSSPSSSDQPSQSSRAKPVRRLNNNNLFTPFRALGIISNHVPSILQTRFGGKDATKPNVNIITSLGDAWSMWQLDTMKLLFVSNPLPHPITSLATCQNPDGLLAAAGDRIYRFHRGKQVAVYHTTPDPPHNPSASESDSDSDSDSSSSTSSSSSSPSPSPPLASSSTTTKTQLSSLQVFGDSIVSLSSEGDSIFHWSASTHQLLRRIDFQKGFRATSILHPSTYLNKILVASSDGQLQIWNLRTASLVHSFASSKLVKAARGGLGGGSEEQDREGRRRPPPTTASDPRETLITSLTQSPAVDVVAIGYADGKVLLYDIRLDEALFNLQVQGGLSKDSNPISFRTDGRSHHLAIASSTGNISIFDLESPNSGLDGQGKGPRLVHSIREAHDSVIGSVAFVPGQPLLVSSSGDNSFKQWFFEASNAPPRLLKSRSGHSKPPHLLRHFGEEGKEILSAGRDKAVRLISVVRDSRSVELSQGSLEKKSKATGRSLDSLRLPSATSISFSTTRSRDWDDVLSTHTGQGFGHTWFVRDKRMGAKPLPGSISSSSSTSSPQEVTTGCVSACGNFGLIGTSQGLVQVYNMQSLMHRKTLDTRPIVVTKQASSSSSSSKGNSKKEKTWRGKGSPVTGICTDSVNRLCVVSTLDGKLHYFDFSTATALQEAQRFDHGISSIQLQRDSNLLAINCDDLTIRLVDLETRKVVREFGGFRGRVLDLSFSKDSRWLVTSCMDGHIRTFDIPSSRLIDRFKTTSIATSISLSPTLDFLATCHVDSLGVHLWSNRSLFSNHSLRGLDEDELDRIEQEQEGEEDFEVALPTVQGNQAFGGEFERNDVYPDEEEEGGEETRGSPYTSPETLKESDGKTNLVTLSTMPRSRWATLLHLDLIQNRNKPKEKVQRDETKPAPFFLPQVAGTEFRFETEGEGEGGSRRILENQNAERDQVLFQSELGRRLKLCSEKEDFNPFFLYLDTLTTPSLDSEIRSLSTEEDLVLFLLSIRNRLEERKDFESVQSYLSLFLRVHSESLLLLSDNVLPSLLTTHNRESKRLISLLDHCLGVLAFLRDLPLSN</sequence>
<protein>
    <submittedName>
        <fullName evidence="1">WD40 repeat-like protein</fullName>
    </submittedName>
</protein>
<dbReference type="EMBL" id="KZ819741">
    <property type="protein sequence ID" value="PWN53109.1"/>
    <property type="molecule type" value="Genomic_DNA"/>
</dbReference>
<proteinExistence type="predicted"/>
<name>A0ACD0P579_9BASI</name>